<dbReference type="EMBL" id="LR797345">
    <property type="protein sequence ID" value="CAB4204446.1"/>
    <property type="molecule type" value="Genomic_DNA"/>
</dbReference>
<evidence type="ECO:0000313" key="3">
    <source>
        <dbReference type="EMBL" id="CAB4204446.1"/>
    </source>
</evidence>
<proteinExistence type="predicted"/>
<name>A0A6J5PYH1_9CAUD</name>
<evidence type="ECO:0000313" key="1">
    <source>
        <dbReference type="EMBL" id="CAB4174431.1"/>
    </source>
</evidence>
<gene>
    <name evidence="2" type="ORF">UFOVP1138_69</name>
    <name evidence="3" type="ORF">UFOVP1394_66</name>
    <name evidence="1" type="ORF">UFOVP975_51</name>
</gene>
<evidence type="ECO:0000313" key="2">
    <source>
        <dbReference type="EMBL" id="CAB4186307.1"/>
    </source>
</evidence>
<dbReference type="EMBL" id="LR797086">
    <property type="protein sequence ID" value="CAB4186307.1"/>
    <property type="molecule type" value="Genomic_DNA"/>
</dbReference>
<reference evidence="1" key="1">
    <citation type="submission" date="2020-05" db="EMBL/GenBank/DDBJ databases">
        <authorList>
            <person name="Chiriac C."/>
            <person name="Salcher M."/>
            <person name="Ghai R."/>
            <person name="Kavagutti S V."/>
        </authorList>
    </citation>
    <scope>NUCLEOTIDE SEQUENCE</scope>
</reference>
<sequence>MPTASQINTTQQLLARGAEFRRAADEEARRLRIQRAIQRFAIEHNERVARRQAESLTIRAAVLQSKDVFGNTLTEDVDDA</sequence>
<dbReference type="EMBL" id="LR796921">
    <property type="protein sequence ID" value="CAB4174431.1"/>
    <property type="molecule type" value="Genomic_DNA"/>
</dbReference>
<organism evidence="1">
    <name type="scientific">uncultured Caudovirales phage</name>
    <dbReference type="NCBI Taxonomy" id="2100421"/>
    <lineage>
        <taxon>Viruses</taxon>
        <taxon>Duplodnaviria</taxon>
        <taxon>Heunggongvirae</taxon>
        <taxon>Uroviricota</taxon>
        <taxon>Caudoviricetes</taxon>
        <taxon>Peduoviridae</taxon>
        <taxon>Maltschvirus</taxon>
        <taxon>Maltschvirus maltsch</taxon>
    </lineage>
</organism>
<protein>
    <submittedName>
        <fullName evidence="1">Uncharacterized protein</fullName>
    </submittedName>
</protein>
<accession>A0A6J5PYH1</accession>